<dbReference type="GO" id="GO:0000977">
    <property type="term" value="F:RNA polymerase II transcription regulatory region sequence-specific DNA binding"/>
    <property type="evidence" value="ECO:0007669"/>
    <property type="project" value="TreeGrafter"/>
</dbReference>
<dbReference type="WBParaSite" id="HNAJ_0001196901-mRNA-1">
    <property type="protein sequence ID" value="HNAJ_0001196901-mRNA-1"/>
    <property type="gene ID" value="HNAJ_0001196901"/>
</dbReference>
<evidence type="ECO:0000256" key="1">
    <source>
        <dbReference type="ARBA" id="ARBA00022723"/>
    </source>
</evidence>
<evidence type="ECO:0000256" key="5">
    <source>
        <dbReference type="PROSITE-ProRule" id="PRU00042"/>
    </source>
</evidence>
<dbReference type="Pfam" id="PF00096">
    <property type="entry name" value="zf-C2H2"/>
    <property type="match status" value="1"/>
</dbReference>
<dbReference type="AlphaFoldDB" id="A0A0R3TVV3"/>
<organism evidence="7">
    <name type="scientific">Rodentolepis nana</name>
    <name type="common">Dwarf tapeworm</name>
    <name type="synonym">Hymenolepis nana</name>
    <dbReference type="NCBI Taxonomy" id="102285"/>
    <lineage>
        <taxon>Eukaryota</taxon>
        <taxon>Metazoa</taxon>
        <taxon>Spiralia</taxon>
        <taxon>Lophotrochozoa</taxon>
        <taxon>Platyhelminthes</taxon>
        <taxon>Cestoda</taxon>
        <taxon>Eucestoda</taxon>
        <taxon>Cyclophyllidea</taxon>
        <taxon>Hymenolepididae</taxon>
        <taxon>Rodentolepis</taxon>
    </lineage>
</organism>
<dbReference type="FunFam" id="3.30.160.60:FF:000100">
    <property type="entry name" value="Zinc finger 45-like"/>
    <property type="match status" value="1"/>
</dbReference>
<feature type="domain" description="C2H2-type" evidence="6">
    <location>
        <begin position="33"/>
        <end position="56"/>
    </location>
</feature>
<dbReference type="GO" id="GO:0005634">
    <property type="term" value="C:nucleus"/>
    <property type="evidence" value="ECO:0007669"/>
    <property type="project" value="TreeGrafter"/>
</dbReference>
<reference evidence="7" key="1">
    <citation type="submission" date="2017-02" db="UniProtKB">
        <authorList>
            <consortium name="WormBaseParasite"/>
        </authorList>
    </citation>
    <scope>IDENTIFICATION</scope>
</reference>
<dbReference type="FunFam" id="3.30.160.60:FF:000065">
    <property type="entry name" value="B-cell CLL/lymphoma 6, member B"/>
    <property type="match status" value="1"/>
</dbReference>
<sequence>LKPFPCDECNRSFSTKQSLQFHVDGVHRNLRSFRCEICDKSFSRPDSLKQHIRGIHEIPSSIIEKKYLLDSTCNNSTYKLSSNFQGGRRFGVINAGISSHPSKAFSTT</sequence>
<dbReference type="SMART" id="SM00355">
    <property type="entry name" value="ZnF_C2H2"/>
    <property type="match status" value="2"/>
</dbReference>
<keyword evidence="4" id="KW-0862">Zinc</keyword>
<name>A0A0R3TVV3_RODNA</name>
<evidence type="ECO:0000259" key="6">
    <source>
        <dbReference type="PROSITE" id="PS50157"/>
    </source>
</evidence>
<dbReference type="GO" id="GO:0008270">
    <property type="term" value="F:zinc ion binding"/>
    <property type="evidence" value="ECO:0007669"/>
    <property type="project" value="UniProtKB-KW"/>
</dbReference>
<keyword evidence="3 5" id="KW-0863">Zinc-finger</keyword>
<evidence type="ECO:0000256" key="3">
    <source>
        <dbReference type="ARBA" id="ARBA00022771"/>
    </source>
</evidence>
<dbReference type="PROSITE" id="PS50157">
    <property type="entry name" value="ZINC_FINGER_C2H2_2"/>
    <property type="match status" value="2"/>
</dbReference>
<dbReference type="Gene3D" id="3.30.160.60">
    <property type="entry name" value="Classic Zinc Finger"/>
    <property type="match status" value="2"/>
</dbReference>
<dbReference type="InterPro" id="IPR036236">
    <property type="entry name" value="Znf_C2H2_sf"/>
</dbReference>
<dbReference type="SUPFAM" id="SSF57667">
    <property type="entry name" value="beta-beta-alpha zinc fingers"/>
    <property type="match status" value="1"/>
</dbReference>
<dbReference type="InterPro" id="IPR013087">
    <property type="entry name" value="Znf_C2H2_type"/>
</dbReference>
<feature type="domain" description="C2H2-type" evidence="6">
    <location>
        <begin position="4"/>
        <end position="32"/>
    </location>
</feature>
<accession>A0A0R3TVV3</accession>
<dbReference type="STRING" id="102285.A0A0R3TVV3"/>
<protein>
    <submittedName>
        <fullName evidence="7">C2H2-type domain-containing protein</fullName>
    </submittedName>
</protein>
<dbReference type="PANTHER" id="PTHR24409">
    <property type="entry name" value="ZINC FINGER PROTEIN 142"/>
    <property type="match status" value="1"/>
</dbReference>
<evidence type="ECO:0000256" key="2">
    <source>
        <dbReference type="ARBA" id="ARBA00022737"/>
    </source>
</evidence>
<dbReference type="Pfam" id="PF13894">
    <property type="entry name" value="zf-C2H2_4"/>
    <property type="match status" value="1"/>
</dbReference>
<dbReference type="PANTHER" id="PTHR24409:SF424">
    <property type="entry name" value="ZINC FINGER PROTEIN INDRA"/>
    <property type="match status" value="1"/>
</dbReference>
<proteinExistence type="predicted"/>
<keyword evidence="1" id="KW-0479">Metal-binding</keyword>
<keyword evidence="2" id="KW-0677">Repeat</keyword>
<evidence type="ECO:0000256" key="4">
    <source>
        <dbReference type="ARBA" id="ARBA00022833"/>
    </source>
</evidence>
<evidence type="ECO:0000313" key="7">
    <source>
        <dbReference type="WBParaSite" id="HNAJ_0001196901-mRNA-1"/>
    </source>
</evidence>
<dbReference type="GO" id="GO:0000981">
    <property type="term" value="F:DNA-binding transcription factor activity, RNA polymerase II-specific"/>
    <property type="evidence" value="ECO:0007669"/>
    <property type="project" value="TreeGrafter"/>
</dbReference>
<dbReference type="PROSITE" id="PS00028">
    <property type="entry name" value="ZINC_FINGER_C2H2_1"/>
    <property type="match status" value="2"/>
</dbReference>